<dbReference type="SMART" id="SM00304">
    <property type="entry name" value="HAMP"/>
    <property type="match status" value="1"/>
</dbReference>
<dbReference type="SUPFAM" id="SSF58104">
    <property type="entry name" value="Methyl-accepting chemotaxis protein (MCP) signaling domain"/>
    <property type="match status" value="1"/>
</dbReference>
<organism evidence="11 12">
    <name type="scientific">Halalkalibacter suaedae</name>
    <dbReference type="NCBI Taxonomy" id="2822140"/>
    <lineage>
        <taxon>Bacteria</taxon>
        <taxon>Bacillati</taxon>
        <taxon>Bacillota</taxon>
        <taxon>Bacilli</taxon>
        <taxon>Bacillales</taxon>
        <taxon>Bacillaceae</taxon>
        <taxon>Halalkalibacter</taxon>
    </lineage>
</organism>
<protein>
    <submittedName>
        <fullName evidence="11">Methyl-accepting chemotaxis protein</fullName>
    </submittedName>
</protein>
<keyword evidence="3 8" id="KW-0472">Membrane</keyword>
<dbReference type="GO" id="GO:0004888">
    <property type="term" value="F:transmembrane signaling receptor activity"/>
    <property type="evidence" value="ECO:0007669"/>
    <property type="project" value="InterPro"/>
</dbReference>
<keyword evidence="2" id="KW-1003">Cell membrane</keyword>
<name>A0A940WUH4_9BACI</name>
<feature type="transmembrane region" description="Helical" evidence="8">
    <location>
        <begin position="7"/>
        <end position="30"/>
    </location>
</feature>
<proteinExistence type="inferred from homology"/>
<dbReference type="SMART" id="SM00283">
    <property type="entry name" value="MA"/>
    <property type="match status" value="1"/>
</dbReference>
<evidence type="ECO:0000256" key="1">
    <source>
        <dbReference type="ARBA" id="ARBA00004236"/>
    </source>
</evidence>
<dbReference type="InterPro" id="IPR003660">
    <property type="entry name" value="HAMP_dom"/>
</dbReference>
<evidence type="ECO:0000256" key="2">
    <source>
        <dbReference type="ARBA" id="ARBA00022475"/>
    </source>
</evidence>
<keyword evidence="7" id="KW-0175">Coiled coil</keyword>
<sequence>MKLGTKILLNSLAGLFLAILLVGFIIFNMLQIQTSNGNYVPILINVKELEADLIGTQQALNNYAYNPSESNKAATLTNIESARQELTELADHLITDQEKEYLSRIQYKFEQLEQASLLALDAMAAADIQKQSVRASGILNDVHHLTNETNRNYEILTEEMEAKIDGIISTSVIVSIVLILGATFVNIVLTRRITKPIISLSDQAKQVADGDLSIEVVSTTSKDEVGVLTNSFAQMVTNLKQILQSVNHVSDQVTTVSTNIHNDNKYVAEISQQVALSTEELASGSQNISSDLSEAVDLISDMKNTFEQNLNDSTRSTVLSQEAVDVINQGKETIKKQEQLMNDNIQASHLIKTSTEEFSSYFKQIENMAKFVADIAGQTNLLALNAAIEAARAGEAGKGFAVVADEVRKLAEETNNATKQIFDMVSKLNGGMTTIMSAIENGSEIVANQKDSMVFTANSFVEIEQKVNEIGQQIRVVAKGMESTQEKSFQILSNVESISAVTEQSAAGTEEISASATEQLQSLDRVTDKINQLKEMTDDLNNQLSHFKI</sequence>
<keyword evidence="8" id="KW-1133">Transmembrane helix</keyword>
<dbReference type="Pfam" id="PF00015">
    <property type="entry name" value="MCPsignal"/>
    <property type="match status" value="1"/>
</dbReference>
<evidence type="ECO:0000256" key="7">
    <source>
        <dbReference type="SAM" id="Coils"/>
    </source>
</evidence>
<dbReference type="CDD" id="cd06225">
    <property type="entry name" value="HAMP"/>
    <property type="match status" value="1"/>
</dbReference>
<evidence type="ECO:0000256" key="5">
    <source>
        <dbReference type="ARBA" id="ARBA00029447"/>
    </source>
</evidence>
<feature type="transmembrane region" description="Helical" evidence="8">
    <location>
        <begin position="167"/>
        <end position="189"/>
    </location>
</feature>
<keyword evidence="8" id="KW-0812">Transmembrane</keyword>
<dbReference type="PANTHER" id="PTHR32089">
    <property type="entry name" value="METHYL-ACCEPTING CHEMOTAXIS PROTEIN MCPB"/>
    <property type="match status" value="1"/>
</dbReference>
<accession>A0A940WUH4</accession>
<dbReference type="PROSITE" id="PS50111">
    <property type="entry name" value="CHEMOTAXIS_TRANSDUC_2"/>
    <property type="match status" value="1"/>
</dbReference>
<dbReference type="AlphaFoldDB" id="A0A940WUH4"/>
<dbReference type="Gene3D" id="1.10.287.950">
    <property type="entry name" value="Methyl-accepting chemotaxis protein"/>
    <property type="match status" value="1"/>
</dbReference>
<dbReference type="PANTHER" id="PTHR32089:SF112">
    <property type="entry name" value="LYSOZYME-LIKE PROTEIN-RELATED"/>
    <property type="match status" value="1"/>
</dbReference>
<comment type="caution">
    <text evidence="11">The sequence shown here is derived from an EMBL/GenBank/DDBJ whole genome shotgun (WGS) entry which is preliminary data.</text>
</comment>
<dbReference type="Proteomes" id="UP000678228">
    <property type="component" value="Unassembled WGS sequence"/>
</dbReference>
<dbReference type="PRINTS" id="PR00260">
    <property type="entry name" value="CHEMTRNSDUCR"/>
</dbReference>
<evidence type="ECO:0000256" key="8">
    <source>
        <dbReference type="SAM" id="Phobius"/>
    </source>
</evidence>
<dbReference type="InterPro" id="IPR004090">
    <property type="entry name" value="Chemotax_Me-accpt_rcpt"/>
</dbReference>
<comment type="subcellular location">
    <subcellularLocation>
        <location evidence="1">Cell membrane</location>
    </subcellularLocation>
</comment>
<dbReference type="EMBL" id="JAGKSQ010000002">
    <property type="protein sequence ID" value="MBP3950692.1"/>
    <property type="molecule type" value="Genomic_DNA"/>
</dbReference>
<comment type="similarity">
    <text evidence="5">Belongs to the methyl-accepting chemotaxis (MCP) protein family.</text>
</comment>
<evidence type="ECO:0000313" key="12">
    <source>
        <dbReference type="Proteomes" id="UP000678228"/>
    </source>
</evidence>
<dbReference type="Gene3D" id="6.10.340.10">
    <property type="match status" value="1"/>
</dbReference>
<evidence type="ECO:0000259" key="9">
    <source>
        <dbReference type="PROSITE" id="PS50111"/>
    </source>
</evidence>
<evidence type="ECO:0000256" key="4">
    <source>
        <dbReference type="ARBA" id="ARBA00023224"/>
    </source>
</evidence>
<keyword evidence="12" id="KW-1185">Reference proteome</keyword>
<evidence type="ECO:0000313" key="11">
    <source>
        <dbReference type="EMBL" id="MBP3950692.1"/>
    </source>
</evidence>
<reference evidence="11" key="1">
    <citation type="submission" date="2021-03" db="EMBL/GenBank/DDBJ databases">
        <title>Bacillus suaedae sp. nov., isolated from Suaeda aralocaspica.</title>
        <authorList>
            <person name="Lei R.F.R."/>
        </authorList>
    </citation>
    <scope>NUCLEOTIDE SEQUENCE</scope>
    <source>
        <strain evidence="11">YZJH907-2</strain>
    </source>
</reference>
<feature type="domain" description="Methyl-accepting transducer" evidence="9">
    <location>
        <begin position="263"/>
        <end position="520"/>
    </location>
</feature>
<feature type="domain" description="HAMP" evidence="10">
    <location>
        <begin position="191"/>
        <end position="244"/>
    </location>
</feature>
<dbReference type="Pfam" id="PF00672">
    <property type="entry name" value="HAMP"/>
    <property type="match status" value="1"/>
</dbReference>
<feature type="coiled-coil region" evidence="7">
    <location>
        <begin position="516"/>
        <end position="543"/>
    </location>
</feature>
<dbReference type="GO" id="GO:0007165">
    <property type="term" value="P:signal transduction"/>
    <property type="evidence" value="ECO:0007669"/>
    <property type="project" value="UniProtKB-KW"/>
</dbReference>
<dbReference type="GO" id="GO:0005886">
    <property type="term" value="C:plasma membrane"/>
    <property type="evidence" value="ECO:0007669"/>
    <property type="project" value="UniProtKB-SubCell"/>
</dbReference>
<evidence type="ECO:0000259" key="10">
    <source>
        <dbReference type="PROSITE" id="PS50885"/>
    </source>
</evidence>
<gene>
    <name evidence="11" type="ORF">J7W16_06060</name>
</gene>
<keyword evidence="4 6" id="KW-0807">Transducer</keyword>
<evidence type="ECO:0000256" key="6">
    <source>
        <dbReference type="PROSITE-ProRule" id="PRU00284"/>
    </source>
</evidence>
<dbReference type="InterPro" id="IPR004089">
    <property type="entry name" value="MCPsignal_dom"/>
</dbReference>
<dbReference type="GO" id="GO:0006935">
    <property type="term" value="P:chemotaxis"/>
    <property type="evidence" value="ECO:0007669"/>
    <property type="project" value="InterPro"/>
</dbReference>
<dbReference type="PROSITE" id="PS50885">
    <property type="entry name" value="HAMP"/>
    <property type="match status" value="1"/>
</dbReference>
<evidence type="ECO:0000256" key="3">
    <source>
        <dbReference type="ARBA" id="ARBA00023136"/>
    </source>
</evidence>